<sequence>MYGALWRVIPGPWPVKLIVFLALIAVALWALVTYAFPWFDETYLKTGDDITVGMQAVT</sequence>
<feature type="transmembrane region" description="Helical" evidence="1">
    <location>
        <begin position="15"/>
        <end position="36"/>
    </location>
</feature>
<dbReference type="Proteomes" id="UP001597453">
    <property type="component" value="Unassembled WGS sequence"/>
</dbReference>
<protein>
    <recommendedName>
        <fullName evidence="4">ABC transporter permease</fullName>
    </recommendedName>
</protein>
<evidence type="ECO:0000256" key="1">
    <source>
        <dbReference type="SAM" id="Phobius"/>
    </source>
</evidence>
<comment type="caution">
    <text evidence="2">The sequence shown here is derived from an EMBL/GenBank/DDBJ whole genome shotgun (WGS) entry which is preliminary data.</text>
</comment>
<organism evidence="2 3">
    <name type="scientific">Gulosibacter bifidus</name>
    <dbReference type="NCBI Taxonomy" id="272239"/>
    <lineage>
        <taxon>Bacteria</taxon>
        <taxon>Bacillati</taxon>
        <taxon>Actinomycetota</taxon>
        <taxon>Actinomycetes</taxon>
        <taxon>Micrococcales</taxon>
        <taxon>Microbacteriaceae</taxon>
        <taxon>Gulosibacter</taxon>
    </lineage>
</organism>
<name>A0ABW5RJ06_9MICO</name>
<accession>A0ABW5RJ06</accession>
<evidence type="ECO:0000313" key="3">
    <source>
        <dbReference type="Proteomes" id="UP001597453"/>
    </source>
</evidence>
<evidence type="ECO:0000313" key="2">
    <source>
        <dbReference type="EMBL" id="MFD2675091.1"/>
    </source>
</evidence>
<keyword evidence="1" id="KW-1133">Transmembrane helix</keyword>
<dbReference type="RefSeq" id="WP_169794641.1">
    <property type="nucleotide sequence ID" value="NZ_JBHUNF010000004.1"/>
</dbReference>
<reference evidence="3" key="1">
    <citation type="journal article" date="2019" name="Int. J. Syst. Evol. Microbiol.">
        <title>The Global Catalogue of Microorganisms (GCM) 10K type strain sequencing project: providing services to taxonomists for standard genome sequencing and annotation.</title>
        <authorList>
            <consortium name="The Broad Institute Genomics Platform"/>
            <consortium name="The Broad Institute Genome Sequencing Center for Infectious Disease"/>
            <person name="Wu L."/>
            <person name="Ma J."/>
        </authorList>
    </citation>
    <scope>NUCLEOTIDE SEQUENCE [LARGE SCALE GENOMIC DNA]</scope>
    <source>
        <strain evidence="3">TISTR 1511</strain>
    </source>
</reference>
<dbReference type="EMBL" id="JBHUNF010000004">
    <property type="protein sequence ID" value="MFD2675091.1"/>
    <property type="molecule type" value="Genomic_DNA"/>
</dbReference>
<keyword evidence="3" id="KW-1185">Reference proteome</keyword>
<evidence type="ECO:0008006" key="4">
    <source>
        <dbReference type="Google" id="ProtNLM"/>
    </source>
</evidence>
<gene>
    <name evidence="2" type="ORF">ACFSUQ_07270</name>
</gene>
<keyword evidence="1" id="KW-0472">Membrane</keyword>
<keyword evidence="1" id="KW-0812">Transmembrane</keyword>
<proteinExistence type="predicted"/>